<dbReference type="Gene3D" id="3.40.50.12500">
    <property type="match status" value="1"/>
</dbReference>
<dbReference type="PANTHER" id="PTHR40267:SF1">
    <property type="entry name" value="BLR3294 PROTEIN"/>
    <property type="match status" value="1"/>
</dbReference>
<dbReference type="PIRSF" id="PIRSF015736">
    <property type="entry name" value="MI"/>
    <property type="match status" value="1"/>
</dbReference>
<evidence type="ECO:0000313" key="1">
    <source>
        <dbReference type="EMBL" id="BCT77925.1"/>
    </source>
</evidence>
<dbReference type="PANTHER" id="PTHR40267">
    <property type="entry name" value="BLR3294 PROTEIN"/>
    <property type="match status" value="1"/>
</dbReference>
<dbReference type="RefSeq" id="WP_229230581.1">
    <property type="nucleotide sequence ID" value="NZ_AP024525.1"/>
</dbReference>
<dbReference type="EMBL" id="AP024525">
    <property type="protein sequence ID" value="BCT77925.1"/>
    <property type="molecule type" value="Genomic_DNA"/>
</dbReference>
<dbReference type="Proteomes" id="UP001319861">
    <property type="component" value="Chromosome"/>
</dbReference>
<gene>
    <name evidence="1" type="ORF">SCMU_37670</name>
</gene>
<accession>A0ABN6FM60</accession>
<dbReference type="InterPro" id="IPR053714">
    <property type="entry name" value="Iso_Racemase_Enz_sf"/>
</dbReference>
<organism evidence="1 2">
    <name type="scientific">Sinomonas cyclohexanicum</name>
    <name type="common">Corynebacterium cyclohexanicum</name>
    <dbReference type="NCBI Taxonomy" id="322009"/>
    <lineage>
        <taxon>Bacteria</taxon>
        <taxon>Bacillati</taxon>
        <taxon>Actinomycetota</taxon>
        <taxon>Actinomycetes</taxon>
        <taxon>Micrococcales</taxon>
        <taxon>Micrococcaceae</taxon>
        <taxon>Sinomonas</taxon>
    </lineage>
</organism>
<sequence>MISATEDFDPDGPGASRIIGVVSPYDMALDRELWRWMPDDVTLAFARTPFHPLVVDETMASAIGDEEEIRATARCLAAVSPEAAVYACTSGSFVNGMEGARRISSAISDEVKAPSVTTSEALLEALDLLGIGKIAIATPYVPELTDRLEDFLAEGGRTVTGCVGLGRDRLIWHVPYGVTAELVRRSDSDDAEAVFVACTNLPTFDLIAPLERELGKPVLTANQVTAWAGLRRLGLALPGGDRLAEASRAPVA</sequence>
<name>A0ABN6FM60_SINCY</name>
<reference evidence="1 2" key="1">
    <citation type="journal article" date="2021" name="J. Biosci. Bioeng.">
        <title>Identification and characterization of a chc gene cluster responsible for the aromatization pathway of cyclohexanecarboxylate degradation in Sinomonas cyclohexanicum ATCC 51369.</title>
        <authorList>
            <person name="Yamamoto T."/>
            <person name="Hasegawa Y."/>
            <person name="Lau P.C.K."/>
            <person name="Iwaki H."/>
        </authorList>
    </citation>
    <scope>NUCLEOTIDE SEQUENCE [LARGE SCALE GENOMIC DNA]</scope>
    <source>
        <strain evidence="1 2">ATCC 51369</strain>
    </source>
</reference>
<keyword evidence="2" id="KW-1185">Reference proteome</keyword>
<proteinExistence type="predicted"/>
<dbReference type="Pfam" id="PF17645">
    <property type="entry name" value="Amdase"/>
    <property type="match status" value="1"/>
</dbReference>
<evidence type="ECO:0000313" key="2">
    <source>
        <dbReference type="Proteomes" id="UP001319861"/>
    </source>
</evidence>
<dbReference type="InterPro" id="IPR026286">
    <property type="entry name" value="MaiA/AMDase"/>
</dbReference>
<protein>
    <submittedName>
        <fullName evidence="1">Decarboxylase</fullName>
    </submittedName>
</protein>